<evidence type="ECO:0000313" key="2">
    <source>
        <dbReference type="EMBL" id="KFO24427.1"/>
    </source>
</evidence>
<evidence type="ECO:0000256" key="1">
    <source>
        <dbReference type="SAM" id="MobiDB-lite"/>
    </source>
</evidence>
<keyword evidence="3" id="KW-1185">Reference proteome</keyword>
<name>A0A091D0B7_FUKDA</name>
<sequence length="88" mass="9701">MPQAAVLRSFCLKLDNDSVSTVNTEWKTEWDAVCSPVMKPEVEQSLRTVLIPSDRPGRHRVLGGGDFEKETQGTRPGQDSSKKTVAAE</sequence>
<organism evidence="2 3">
    <name type="scientific">Fukomys damarensis</name>
    <name type="common">Damaraland mole rat</name>
    <name type="synonym">Cryptomys damarensis</name>
    <dbReference type="NCBI Taxonomy" id="885580"/>
    <lineage>
        <taxon>Eukaryota</taxon>
        <taxon>Metazoa</taxon>
        <taxon>Chordata</taxon>
        <taxon>Craniata</taxon>
        <taxon>Vertebrata</taxon>
        <taxon>Euteleostomi</taxon>
        <taxon>Mammalia</taxon>
        <taxon>Eutheria</taxon>
        <taxon>Euarchontoglires</taxon>
        <taxon>Glires</taxon>
        <taxon>Rodentia</taxon>
        <taxon>Hystricomorpha</taxon>
        <taxon>Bathyergidae</taxon>
        <taxon>Fukomys</taxon>
    </lineage>
</organism>
<reference evidence="2 3" key="1">
    <citation type="submission" date="2013-11" db="EMBL/GenBank/DDBJ databases">
        <title>The Damaraland mole rat (Fukomys damarensis) genome and evolution of African mole rats.</title>
        <authorList>
            <person name="Gladyshev V.N."/>
            <person name="Fang X."/>
        </authorList>
    </citation>
    <scope>NUCLEOTIDE SEQUENCE [LARGE SCALE GENOMIC DNA]</scope>
    <source>
        <tissue evidence="2">Liver</tissue>
    </source>
</reference>
<feature type="region of interest" description="Disordered" evidence="1">
    <location>
        <begin position="52"/>
        <end position="88"/>
    </location>
</feature>
<proteinExistence type="predicted"/>
<dbReference type="EMBL" id="KN123586">
    <property type="protein sequence ID" value="KFO24427.1"/>
    <property type="molecule type" value="Genomic_DNA"/>
</dbReference>
<dbReference type="Proteomes" id="UP000028990">
    <property type="component" value="Unassembled WGS sequence"/>
</dbReference>
<gene>
    <name evidence="2" type="ORF">H920_14235</name>
</gene>
<protein>
    <submittedName>
        <fullName evidence="2">Uncharacterized protein</fullName>
    </submittedName>
</protein>
<evidence type="ECO:0000313" key="3">
    <source>
        <dbReference type="Proteomes" id="UP000028990"/>
    </source>
</evidence>
<dbReference type="AlphaFoldDB" id="A0A091D0B7"/>
<accession>A0A091D0B7</accession>